<dbReference type="EMBL" id="JNUP01000003">
    <property type="protein sequence ID" value="KGE73755.1"/>
    <property type="molecule type" value="Genomic_DNA"/>
</dbReference>
<keyword evidence="4" id="KW-0966">Cell projection</keyword>
<protein>
    <submittedName>
        <fullName evidence="4">Flagellar protein</fullName>
    </submittedName>
</protein>
<dbReference type="GO" id="GO:0071973">
    <property type="term" value="P:bacterial-type flagellum-dependent cell motility"/>
    <property type="evidence" value="ECO:0007669"/>
    <property type="project" value="InterPro"/>
</dbReference>
<dbReference type="InterPro" id="IPR006714">
    <property type="entry name" value="FlaA"/>
</dbReference>
<dbReference type="eggNOG" id="ENOG50329D7">
    <property type="taxonomic scope" value="Bacteria"/>
</dbReference>
<dbReference type="GO" id="GO:0055040">
    <property type="term" value="C:periplasmic flagellum"/>
    <property type="evidence" value="ECO:0007669"/>
    <property type="project" value="UniProtKB-SubCell"/>
</dbReference>
<keyword evidence="5" id="KW-1185">Reference proteome</keyword>
<dbReference type="Pfam" id="PF04620">
    <property type="entry name" value="FlaA"/>
    <property type="match status" value="1"/>
</dbReference>
<keyword evidence="2" id="KW-0574">Periplasm</keyword>
<keyword evidence="3" id="KW-0975">Bacterial flagellum</keyword>
<sequence length="333" mass="37495">MKRFFILLLVALIAGTGLFAEESVLIDFNQLGADFSVSDDGEPSENEATLIDFSVVAGSSYTQEEKAQMKTSLFIENWEVVLNSSARSVVNQSNSFTRAALVREGAAQYPNETILGVRVHFPDEPFNSWALVKPPFEIPAYMDATTVAADGTLEVPQEEVGRGRKFDGYGVVKNIGVLKSISVNVHGLNFPHGLSIIFKDQNNVEQEYFMGYLNFDGWRTLTWNNPNYIAEVRNRELNTFPLYPNSAPMVKLMGFRVYRDAAMEGGDFIAYIKDVSVVYDKAVLSLERDIDDEAVWGILQDREESRRNSELKRLGNLQVLRYLERQKMDASAE</sequence>
<keyword evidence="4" id="KW-0969">Cilium</keyword>
<organism evidence="4 5">
    <name type="scientific">Spirochaeta lutea</name>
    <dbReference type="NCBI Taxonomy" id="1480694"/>
    <lineage>
        <taxon>Bacteria</taxon>
        <taxon>Pseudomonadati</taxon>
        <taxon>Spirochaetota</taxon>
        <taxon>Spirochaetia</taxon>
        <taxon>Spirochaetales</taxon>
        <taxon>Spirochaetaceae</taxon>
        <taxon>Spirochaeta</taxon>
    </lineage>
</organism>
<accession>A0A098R0R1</accession>
<evidence type="ECO:0000313" key="5">
    <source>
        <dbReference type="Proteomes" id="UP000029692"/>
    </source>
</evidence>
<dbReference type="AlphaFoldDB" id="A0A098R0R1"/>
<evidence type="ECO:0000256" key="1">
    <source>
        <dbReference type="ARBA" id="ARBA00004631"/>
    </source>
</evidence>
<proteinExistence type="predicted"/>
<name>A0A098R0R1_9SPIO</name>
<comment type="caution">
    <text evidence="4">The sequence shown here is derived from an EMBL/GenBank/DDBJ whole genome shotgun (WGS) entry which is preliminary data.</text>
</comment>
<gene>
    <name evidence="4" type="ORF">DC28_00545</name>
</gene>
<dbReference type="GO" id="GO:0030288">
    <property type="term" value="C:outer membrane-bounded periplasmic space"/>
    <property type="evidence" value="ECO:0007669"/>
    <property type="project" value="InterPro"/>
</dbReference>
<evidence type="ECO:0000313" key="4">
    <source>
        <dbReference type="EMBL" id="KGE73755.1"/>
    </source>
</evidence>
<keyword evidence="4" id="KW-0282">Flagellum</keyword>
<dbReference type="OrthoDB" id="350240at2"/>
<dbReference type="STRING" id="1480694.DC28_00545"/>
<reference evidence="4 5" key="1">
    <citation type="submission" date="2014-05" db="EMBL/GenBank/DDBJ databases">
        <title>De novo Genome Sequence of Spirocheata sp.</title>
        <authorList>
            <person name="Shivani Y."/>
            <person name="Subhash Y."/>
            <person name="Tushar L."/>
            <person name="Sasikala C."/>
            <person name="Ramana C.V."/>
        </authorList>
    </citation>
    <scope>NUCLEOTIDE SEQUENCE [LARGE SCALE GENOMIC DNA]</scope>
    <source>
        <strain evidence="4 5">JC230</strain>
    </source>
</reference>
<dbReference type="Proteomes" id="UP000029692">
    <property type="component" value="Unassembled WGS sequence"/>
</dbReference>
<comment type="subcellular location">
    <subcellularLocation>
        <location evidence="1">Periplasmic flagellum</location>
    </subcellularLocation>
</comment>
<evidence type="ECO:0000256" key="2">
    <source>
        <dbReference type="ARBA" id="ARBA00022764"/>
    </source>
</evidence>
<dbReference type="RefSeq" id="WP_037544719.1">
    <property type="nucleotide sequence ID" value="NZ_JNUP01000003.1"/>
</dbReference>
<evidence type="ECO:0000256" key="3">
    <source>
        <dbReference type="ARBA" id="ARBA00023143"/>
    </source>
</evidence>